<evidence type="ECO:0000256" key="1">
    <source>
        <dbReference type="ARBA" id="ARBA00023235"/>
    </source>
</evidence>
<dbReference type="OrthoDB" id="107004at2157"/>
<dbReference type="PANTHER" id="PTHR38041">
    <property type="entry name" value="CHORISMATE MUTASE"/>
    <property type="match status" value="1"/>
</dbReference>
<dbReference type="Pfam" id="PF01817">
    <property type="entry name" value="CM_2"/>
    <property type="match status" value="1"/>
</dbReference>
<name>A0A7K4HPS5_9EURY</name>
<accession>A0A7K4HPS5</accession>
<dbReference type="InterPro" id="IPR002701">
    <property type="entry name" value="CM_II_prokaryot"/>
</dbReference>
<dbReference type="Gene3D" id="1.20.59.10">
    <property type="entry name" value="Chorismate mutase"/>
    <property type="match status" value="1"/>
</dbReference>
<feature type="domain" description="Chorismate mutase" evidence="2">
    <location>
        <begin position="1"/>
        <end position="88"/>
    </location>
</feature>
<sequence length="94" mass="11017">MTIEEIRNDIDLLDSRIIRLIAERQGIAGRMAHEKYLAGLPVRDEERREALLDRIFNEAVEQNIDPVMVRRIFEILMDMSEERQHECIGEGNLP</sequence>
<dbReference type="Proteomes" id="UP000570823">
    <property type="component" value="Unassembled WGS sequence"/>
</dbReference>
<dbReference type="EC" id="5.4.99.5" evidence="3"/>
<reference evidence="3 4" key="1">
    <citation type="submission" date="2020-06" db="EMBL/GenBank/DDBJ databases">
        <title>Methanofollis fontis sp. nov., a methanogen isolated from marine sediments near a cold seep at Four-Way Closure Ridge offshore southwestern Taiwan.</title>
        <authorList>
            <person name="Chen S.-C."/>
            <person name="Teng N.-H."/>
            <person name="Lin Y.-S."/>
            <person name="Lai M.-C."/>
            <person name="Chen H.-H."/>
            <person name="Wang C.-C."/>
        </authorList>
    </citation>
    <scope>NUCLEOTIDE SEQUENCE [LARGE SCALE GENOMIC DNA]</scope>
    <source>
        <strain evidence="3 4">DSM 2702</strain>
    </source>
</reference>
<dbReference type="PROSITE" id="PS51168">
    <property type="entry name" value="CHORISMATE_MUT_2"/>
    <property type="match status" value="1"/>
</dbReference>
<gene>
    <name evidence="3" type="ORF">HWN36_07895</name>
</gene>
<dbReference type="SUPFAM" id="SSF48600">
    <property type="entry name" value="Chorismate mutase II"/>
    <property type="match status" value="1"/>
</dbReference>
<comment type="caution">
    <text evidence="3">The sequence shown here is derived from an EMBL/GenBank/DDBJ whole genome shotgun (WGS) entry which is preliminary data.</text>
</comment>
<evidence type="ECO:0000313" key="4">
    <source>
        <dbReference type="Proteomes" id="UP000570823"/>
    </source>
</evidence>
<dbReference type="InterPro" id="IPR051331">
    <property type="entry name" value="Chorismate_mutase-related"/>
</dbReference>
<keyword evidence="1 3" id="KW-0413">Isomerase</keyword>
<dbReference type="GO" id="GO:0009697">
    <property type="term" value="P:salicylic acid biosynthetic process"/>
    <property type="evidence" value="ECO:0007669"/>
    <property type="project" value="TreeGrafter"/>
</dbReference>
<dbReference type="RefSeq" id="WP_176788842.1">
    <property type="nucleotide sequence ID" value="NZ_JABXWR010000001.1"/>
</dbReference>
<dbReference type="PANTHER" id="PTHR38041:SF1">
    <property type="entry name" value="CHORISMATE MUTASE"/>
    <property type="match status" value="1"/>
</dbReference>
<dbReference type="InterPro" id="IPR036263">
    <property type="entry name" value="Chorismate_II_sf"/>
</dbReference>
<organism evidence="3 4">
    <name type="scientific">Methanofollis tationis</name>
    <dbReference type="NCBI Taxonomy" id="81417"/>
    <lineage>
        <taxon>Archaea</taxon>
        <taxon>Methanobacteriati</taxon>
        <taxon>Methanobacteriota</taxon>
        <taxon>Stenosarchaea group</taxon>
        <taxon>Methanomicrobia</taxon>
        <taxon>Methanomicrobiales</taxon>
        <taxon>Methanomicrobiaceae</taxon>
        <taxon>Methanofollis</taxon>
    </lineage>
</organism>
<dbReference type="NCBIfam" id="TIGR01791">
    <property type="entry name" value="CM_archaeal"/>
    <property type="match status" value="1"/>
</dbReference>
<dbReference type="AlphaFoldDB" id="A0A7K4HPS5"/>
<dbReference type="EMBL" id="JABXWR010000001">
    <property type="protein sequence ID" value="NVO67229.1"/>
    <property type="molecule type" value="Genomic_DNA"/>
</dbReference>
<dbReference type="InterPro" id="IPR036979">
    <property type="entry name" value="CM_dom_sf"/>
</dbReference>
<dbReference type="SMART" id="SM00830">
    <property type="entry name" value="CM_2"/>
    <property type="match status" value="1"/>
</dbReference>
<dbReference type="GO" id="GO:0004106">
    <property type="term" value="F:chorismate mutase activity"/>
    <property type="evidence" value="ECO:0007669"/>
    <property type="project" value="UniProtKB-EC"/>
</dbReference>
<evidence type="ECO:0000259" key="2">
    <source>
        <dbReference type="PROSITE" id="PS51168"/>
    </source>
</evidence>
<dbReference type="InterPro" id="IPR010950">
    <property type="entry name" value="Chorismate_mutase_arc"/>
</dbReference>
<dbReference type="GO" id="GO:0046417">
    <property type="term" value="P:chorismate metabolic process"/>
    <property type="evidence" value="ECO:0007669"/>
    <property type="project" value="InterPro"/>
</dbReference>
<proteinExistence type="predicted"/>
<keyword evidence="4" id="KW-1185">Reference proteome</keyword>
<protein>
    <submittedName>
        <fullName evidence="3">Chorismate mutase</fullName>
        <ecNumber evidence="3">5.4.99.5</ecNumber>
    </submittedName>
</protein>
<evidence type="ECO:0000313" key="3">
    <source>
        <dbReference type="EMBL" id="NVO67229.1"/>
    </source>
</evidence>